<comment type="caution">
    <text evidence="2">The sequence shown here is derived from an EMBL/GenBank/DDBJ whole genome shotgun (WGS) entry which is preliminary data.</text>
</comment>
<dbReference type="RefSeq" id="WP_070352833.1">
    <property type="nucleotide sequence ID" value="NZ_CP043474.1"/>
</dbReference>
<dbReference type="AlphaFoldDB" id="A0A1E8Q6L0"/>
<dbReference type="OrthoDB" id="4605582at2"/>
<feature type="transmembrane region" description="Helical" evidence="1">
    <location>
        <begin position="58"/>
        <end position="79"/>
    </location>
</feature>
<organism evidence="2 3">
    <name type="scientific">Mycolicibacterium grossiae</name>
    <dbReference type="NCBI Taxonomy" id="1552759"/>
    <lineage>
        <taxon>Bacteria</taxon>
        <taxon>Bacillati</taxon>
        <taxon>Actinomycetota</taxon>
        <taxon>Actinomycetes</taxon>
        <taxon>Mycobacteriales</taxon>
        <taxon>Mycobacteriaceae</taxon>
        <taxon>Mycolicibacterium</taxon>
    </lineage>
</organism>
<keyword evidence="1" id="KW-0472">Membrane</keyword>
<protein>
    <recommendedName>
        <fullName evidence="4">VWFA domain-containing protein</fullName>
    </recommendedName>
</protein>
<dbReference type="Proteomes" id="UP000178953">
    <property type="component" value="Unassembled WGS sequence"/>
</dbReference>
<evidence type="ECO:0008006" key="4">
    <source>
        <dbReference type="Google" id="ProtNLM"/>
    </source>
</evidence>
<evidence type="ECO:0000313" key="3">
    <source>
        <dbReference type="Proteomes" id="UP000178953"/>
    </source>
</evidence>
<feature type="transmembrane region" description="Helical" evidence="1">
    <location>
        <begin position="6"/>
        <end position="26"/>
    </location>
</feature>
<reference evidence="2 3" key="1">
    <citation type="submission" date="2016-09" db="EMBL/GenBank/DDBJ databases">
        <title>genome sequence of Mycobacterium sp. 739 SCH.</title>
        <authorList>
            <person name="Greninger A.L."/>
            <person name="Qin X."/>
            <person name="Jerome K."/>
            <person name="Vora S."/>
            <person name="Quinn K."/>
        </authorList>
    </citation>
    <scope>NUCLEOTIDE SEQUENCE [LARGE SCALE GENOMIC DNA]</scope>
    <source>
        <strain evidence="2 3">SCH</strain>
    </source>
</reference>
<evidence type="ECO:0000313" key="2">
    <source>
        <dbReference type="EMBL" id="OFJ54075.1"/>
    </source>
</evidence>
<keyword evidence="3" id="KW-1185">Reference proteome</keyword>
<name>A0A1E8Q6L0_9MYCO</name>
<dbReference type="EMBL" id="MCHX01000017">
    <property type="protein sequence ID" value="OFJ54075.1"/>
    <property type="molecule type" value="Genomic_DNA"/>
</dbReference>
<keyword evidence="1" id="KW-0812">Transmembrane</keyword>
<proteinExistence type="predicted"/>
<gene>
    <name evidence="2" type="ORF">BEL07_09495</name>
</gene>
<accession>A0A1E8Q6L0</accession>
<keyword evidence="1" id="KW-1133">Transmembrane helix</keyword>
<sequence>MELTWWPVIIVACLALAAGIVVVMVAPGRDHRRRLPLANVGRLTSLPAYVRAARRRTVLVLATMALLAVAAVATVLAAARPTGLPATARDATTGQPEDVMVCVAGPLDDPRIRAGMSYFAGHAQTLDTQRIGLTSANRRVVPMTRDHQFASARFGEFAAADARQSEFTPAVAYANYARRVEDVLALCLTGFPGFDEIGAQRRSVIYLGPGALPGDAAGAGVVDGARLRSLAESAGAQVNALLTDPPNPTLADLARATGGRTEPLGSDVAARLAEIRATPPPSTSAVGPTVRAATPETPDVPLLVALGAVAVLSALPLWVRQ</sequence>
<evidence type="ECO:0000256" key="1">
    <source>
        <dbReference type="SAM" id="Phobius"/>
    </source>
</evidence>